<dbReference type="PROSITE" id="PS50294">
    <property type="entry name" value="WD_REPEATS_REGION"/>
    <property type="match status" value="5"/>
</dbReference>
<feature type="region of interest" description="Disordered" evidence="5">
    <location>
        <begin position="97"/>
        <end position="116"/>
    </location>
</feature>
<gene>
    <name evidence="6" type="ORF">JL09_g3314</name>
</gene>
<accession>A0A099NY71</accession>
<dbReference type="PANTHER" id="PTHR19848:SF8">
    <property type="entry name" value="F-BOX AND WD REPEAT DOMAIN CONTAINING 7"/>
    <property type="match status" value="1"/>
</dbReference>
<dbReference type="InterPro" id="IPR001680">
    <property type="entry name" value="WD40_rpt"/>
</dbReference>
<sequence length="661" mass="74217">MDINNDLAKLATTASVLVNSATANANINDMLQRNRTYASTFDTRKTEAGNQPGLINLLAIHGDNIRVAKSLKRSNFTGDGSKKKDFTVLTNDMLKDIPDSELENDSQRSDNTDETPFSLFQGFSAVLPEVDETIKIIKENSGKMIEGSKGNKRNGKATTLASSKRHMIENITIDKIKMCQNQRVLLGYKSDINYYLDLLEIRKGLGKSEISEIDAKIDRLYMRRKELSENIGLYEKQEMELENHLLEIKDRLDFIKDIEISEEPVRITRNDLNEDDEFAMNSDKNKTNANKDKIKTKTKNKNKNNSKIEEEEFVLLDEKETYSRKTSTTRSFKSGDLIHKFEAHHDPINCIAFDEPYGRLITCSIDNTVRLWDMGRYKCIGLLEGHFASVDCVSIQDDLAFTGSRDATLKMWNLNYFNSKNTEEETPLIHSFEGHVDTVTAVSYNNGELVSGSDDKTIRQWDLSTGHLLQTIDIMWASSMANSTISFGKPSAQNSTGGNIISNQSAYPYISSLQVFDAALASGGNDGVVRLWDLRSGEVIRQLIGHTGAITTLQFDKHFNLVTGSADRSVRVWDLRTGGLLDSFSYESPIKKIVFDDFKIASVVENQHGIHIYDRSEQRHWKVGAEDSSLPVGVSDTNDIACQGNYLVEGSSDGVVRVWNV</sequence>
<dbReference type="InterPro" id="IPR019775">
    <property type="entry name" value="WD40_repeat_CS"/>
</dbReference>
<dbReference type="AlphaFoldDB" id="A0A099NY71"/>
<evidence type="ECO:0000256" key="3">
    <source>
        <dbReference type="PROSITE-ProRule" id="PRU00221"/>
    </source>
</evidence>
<dbReference type="SUPFAM" id="SSF50978">
    <property type="entry name" value="WD40 repeat-like"/>
    <property type="match status" value="1"/>
</dbReference>
<feature type="repeat" description="WD" evidence="3">
    <location>
        <begin position="644"/>
        <end position="661"/>
    </location>
</feature>
<dbReference type="PROSITE" id="PS00678">
    <property type="entry name" value="WD_REPEATS_1"/>
    <property type="match status" value="4"/>
</dbReference>
<dbReference type="SMART" id="SM00320">
    <property type="entry name" value="WD40"/>
    <property type="match status" value="6"/>
</dbReference>
<evidence type="ECO:0000256" key="2">
    <source>
        <dbReference type="ARBA" id="ARBA00022737"/>
    </source>
</evidence>
<evidence type="ECO:0000313" key="7">
    <source>
        <dbReference type="Proteomes" id="UP000029867"/>
    </source>
</evidence>
<feature type="region of interest" description="Disordered" evidence="5">
    <location>
        <begin position="278"/>
        <end position="303"/>
    </location>
</feature>
<evidence type="ECO:0000256" key="4">
    <source>
        <dbReference type="SAM" id="Coils"/>
    </source>
</evidence>
<keyword evidence="4" id="KW-0175">Coiled coil</keyword>
<feature type="repeat" description="WD" evidence="3">
    <location>
        <begin position="520"/>
        <end position="542"/>
    </location>
</feature>
<dbReference type="InterPro" id="IPR015943">
    <property type="entry name" value="WD40/YVTN_repeat-like_dom_sf"/>
</dbReference>
<dbReference type="CDD" id="cd22881">
    <property type="entry name" value="Mdv1_N"/>
    <property type="match status" value="1"/>
</dbReference>
<dbReference type="eggNOG" id="KOG4155">
    <property type="taxonomic scope" value="Eukaryota"/>
</dbReference>
<dbReference type="HOGENOM" id="CLU_012350_1_1_1"/>
<dbReference type="PANTHER" id="PTHR19848">
    <property type="entry name" value="WD40 REPEAT PROTEIN"/>
    <property type="match status" value="1"/>
</dbReference>
<proteinExistence type="predicted"/>
<dbReference type="InterPro" id="IPR036322">
    <property type="entry name" value="WD40_repeat_dom_sf"/>
</dbReference>
<dbReference type="Gene3D" id="6.10.280.220">
    <property type="match status" value="1"/>
</dbReference>
<name>A0A099NY71_PICKU</name>
<feature type="repeat" description="WD" evidence="3">
    <location>
        <begin position="543"/>
        <end position="583"/>
    </location>
</feature>
<feature type="compositionally biased region" description="Basic and acidic residues" evidence="5">
    <location>
        <begin position="283"/>
        <end position="295"/>
    </location>
</feature>
<reference evidence="7" key="1">
    <citation type="journal article" date="2014" name="Microb. Cell Fact.">
        <title>Exploiting Issatchenkia orientalis SD108 for succinic acid production.</title>
        <authorList>
            <person name="Xiao H."/>
            <person name="Shao Z."/>
            <person name="Jiang Y."/>
            <person name="Dole S."/>
            <person name="Zhao H."/>
        </authorList>
    </citation>
    <scope>NUCLEOTIDE SEQUENCE [LARGE SCALE GENOMIC DNA]</scope>
    <source>
        <strain evidence="7">SD108</strain>
    </source>
</reference>
<feature type="repeat" description="WD" evidence="3">
    <location>
        <begin position="341"/>
        <end position="374"/>
    </location>
</feature>
<dbReference type="PRINTS" id="PR00320">
    <property type="entry name" value="GPROTEINBRPT"/>
</dbReference>
<keyword evidence="1 3" id="KW-0853">WD repeat</keyword>
<dbReference type="CDD" id="cd00200">
    <property type="entry name" value="WD40"/>
    <property type="match status" value="1"/>
</dbReference>
<evidence type="ECO:0000256" key="5">
    <source>
        <dbReference type="SAM" id="MobiDB-lite"/>
    </source>
</evidence>
<dbReference type="EMBL" id="JQFK01000034">
    <property type="protein sequence ID" value="KGK37570.1"/>
    <property type="molecule type" value="Genomic_DNA"/>
</dbReference>
<dbReference type="PROSITE" id="PS50082">
    <property type="entry name" value="WD_REPEATS_2"/>
    <property type="match status" value="6"/>
</dbReference>
<dbReference type="VEuPathDB" id="FungiDB:C5L36_0C01610"/>
<feature type="repeat" description="WD" evidence="3">
    <location>
        <begin position="432"/>
        <end position="471"/>
    </location>
</feature>
<evidence type="ECO:0000256" key="1">
    <source>
        <dbReference type="ARBA" id="ARBA00022574"/>
    </source>
</evidence>
<feature type="coiled-coil region" evidence="4">
    <location>
        <begin position="210"/>
        <end position="244"/>
    </location>
</feature>
<evidence type="ECO:0008006" key="8">
    <source>
        <dbReference type="Google" id="ProtNLM"/>
    </source>
</evidence>
<dbReference type="Pfam" id="PF00400">
    <property type="entry name" value="WD40"/>
    <property type="match status" value="5"/>
</dbReference>
<dbReference type="Proteomes" id="UP000029867">
    <property type="component" value="Unassembled WGS sequence"/>
</dbReference>
<organism evidence="6 7">
    <name type="scientific">Pichia kudriavzevii</name>
    <name type="common">Yeast</name>
    <name type="synonym">Issatchenkia orientalis</name>
    <dbReference type="NCBI Taxonomy" id="4909"/>
    <lineage>
        <taxon>Eukaryota</taxon>
        <taxon>Fungi</taxon>
        <taxon>Dikarya</taxon>
        <taxon>Ascomycota</taxon>
        <taxon>Saccharomycotina</taxon>
        <taxon>Pichiomycetes</taxon>
        <taxon>Pichiales</taxon>
        <taxon>Pichiaceae</taxon>
        <taxon>Pichia</taxon>
    </lineage>
</organism>
<dbReference type="Gene3D" id="2.130.10.10">
    <property type="entry name" value="YVTN repeat-like/Quinoprotein amine dehydrogenase"/>
    <property type="match status" value="2"/>
</dbReference>
<comment type="caution">
    <text evidence="6">The sequence shown here is derived from an EMBL/GenBank/DDBJ whole genome shotgun (WGS) entry which is preliminary data.</text>
</comment>
<dbReference type="InterPro" id="IPR020472">
    <property type="entry name" value="WD40_PAC1"/>
</dbReference>
<feature type="repeat" description="WD" evidence="3">
    <location>
        <begin position="383"/>
        <end position="422"/>
    </location>
</feature>
<evidence type="ECO:0000313" key="6">
    <source>
        <dbReference type="EMBL" id="KGK37570.1"/>
    </source>
</evidence>
<keyword evidence="2" id="KW-0677">Repeat</keyword>
<protein>
    <recommendedName>
        <fullName evidence="8">Mitochondrial division protein 1</fullName>
    </recommendedName>
</protein>